<name>A0A7W6EQ34_9BACT</name>
<dbReference type="CDD" id="cd07197">
    <property type="entry name" value="nitrilase"/>
    <property type="match status" value="1"/>
</dbReference>
<dbReference type="Gene3D" id="3.60.110.10">
    <property type="entry name" value="Carbon-nitrogen hydrolase"/>
    <property type="match status" value="1"/>
</dbReference>
<evidence type="ECO:0000256" key="1">
    <source>
        <dbReference type="ARBA" id="ARBA00022801"/>
    </source>
</evidence>
<reference evidence="3 4" key="1">
    <citation type="submission" date="2020-08" db="EMBL/GenBank/DDBJ databases">
        <title>Genomic Encyclopedia of Type Strains, Phase IV (KMG-IV): sequencing the most valuable type-strain genomes for metagenomic binning, comparative biology and taxonomic classification.</title>
        <authorList>
            <person name="Goeker M."/>
        </authorList>
    </citation>
    <scope>NUCLEOTIDE SEQUENCE [LARGE SCALE GENOMIC DNA]</scope>
    <source>
        <strain evidence="3 4">DSM 17976</strain>
    </source>
</reference>
<protein>
    <submittedName>
        <fullName evidence="3">Putative amidohydrolase</fullName>
    </submittedName>
</protein>
<proteinExistence type="predicted"/>
<organism evidence="3 4">
    <name type="scientific">Runella defluvii</name>
    <dbReference type="NCBI Taxonomy" id="370973"/>
    <lineage>
        <taxon>Bacteria</taxon>
        <taxon>Pseudomonadati</taxon>
        <taxon>Bacteroidota</taxon>
        <taxon>Cytophagia</taxon>
        <taxon>Cytophagales</taxon>
        <taxon>Spirosomataceae</taxon>
        <taxon>Runella</taxon>
    </lineage>
</organism>
<dbReference type="PANTHER" id="PTHR43674">
    <property type="entry name" value="NITRILASE C965.09-RELATED"/>
    <property type="match status" value="1"/>
</dbReference>
<dbReference type="RefSeq" id="WP_183973507.1">
    <property type="nucleotide sequence ID" value="NZ_JACIBY010000004.1"/>
</dbReference>
<keyword evidence="1 3" id="KW-0378">Hydrolase</keyword>
<dbReference type="GO" id="GO:0033388">
    <property type="term" value="P:putrescine biosynthetic process from arginine"/>
    <property type="evidence" value="ECO:0007669"/>
    <property type="project" value="TreeGrafter"/>
</dbReference>
<dbReference type="InterPro" id="IPR036526">
    <property type="entry name" value="C-N_Hydrolase_sf"/>
</dbReference>
<dbReference type="Pfam" id="PF00795">
    <property type="entry name" value="CN_hydrolase"/>
    <property type="match status" value="1"/>
</dbReference>
<sequence>MKIAIAQLQSVRGDVAQNKEKHLRFVALAAEKQADFLVFPELSLTNYEPLLAESLAVESDDASLGEFQELSNLHRMTIGVGMPTRSAAGVHISLVLFRPYQTRLVYSKKYLHADEEPFFVSGENFTTIKINEEAVALAICYELSVAEHTECAINSGAKIYVASVAKTAAGMEKSAEILSKLAQEHSMTVLIANCVGPCEDFVGIGKSAAWSSEGLLKQLDDETEGVLVVDTKTHEVDVRINS</sequence>
<dbReference type="Proteomes" id="UP000541352">
    <property type="component" value="Unassembled WGS sequence"/>
</dbReference>
<dbReference type="EMBL" id="JACIBY010000004">
    <property type="protein sequence ID" value="MBB3838245.1"/>
    <property type="molecule type" value="Genomic_DNA"/>
</dbReference>
<dbReference type="GO" id="GO:0050126">
    <property type="term" value="F:N-carbamoylputrescine amidase activity"/>
    <property type="evidence" value="ECO:0007669"/>
    <property type="project" value="TreeGrafter"/>
</dbReference>
<accession>A0A7W6EQ34</accession>
<dbReference type="PROSITE" id="PS50263">
    <property type="entry name" value="CN_HYDROLASE"/>
    <property type="match status" value="1"/>
</dbReference>
<evidence type="ECO:0000259" key="2">
    <source>
        <dbReference type="PROSITE" id="PS50263"/>
    </source>
</evidence>
<keyword evidence="4" id="KW-1185">Reference proteome</keyword>
<evidence type="ECO:0000313" key="3">
    <source>
        <dbReference type="EMBL" id="MBB3838245.1"/>
    </source>
</evidence>
<dbReference type="InterPro" id="IPR050345">
    <property type="entry name" value="Aliph_Amidase/BUP"/>
</dbReference>
<dbReference type="SUPFAM" id="SSF56317">
    <property type="entry name" value="Carbon-nitrogen hydrolase"/>
    <property type="match status" value="1"/>
</dbReference>
<comment type="caution">
    <text evidence="3">The sequence shown here is derived from an EMBL/GenBank/DDBJ whole genome shotgun (WGS) entry which is preliminary data.</text>
</comment>
<feature type="domain" description="CN hydrolase" evidence="2">
    <location>
        <begin position="1"/>
        <end position="233"/>
    </location>
</feature>
<dbReference type="InterPro" id="IPR003010">
    <property type="entry name" value="C-N_Hydrolase"/>
</dbReference>
<gene>
    <name evidence="3" type="ORF">FHS57_002250</name>
</gene>
<dbReference type="AlphaFoldDB" id="A0A7W6EQ34"/>
<evidence type="ECO:0000313" key="4">
    <source>
        <dbReference type="Proteomes" id="UP000541352"/>
    </source>
</evidence>
<dbReference type="PANTHER" id="PTHR43674:SF2">
    <property type="entry name" value="BETA-UREIDOPROPIONASE"/>
    <property type="match status" value="1"/>
</dbReference>